<dbReference type="Proteomes" id="UP000583101">
    <property type="component" value="Unassembled WGS sequence"/>
</dbReference>
<protein>
    <submittedName>
        <fullName evidence="1">Uncharacterized protein</fullName>
    </submittedName>
</protein>
<reference evidence="1 2" key="1">
    <citation type="submission" date="2020-08" db="EMBL/GenBank/DDBJ databases">
        <title>Genomic Encyclopedia of Type Strains, Phase IV (KMG-IV): sequencing the most valuable type-strain genomes for metagenomic binning, comparative biology and taxonomic classification.</title>
        <authorList>
            <person name="Goeker M."/>
        </authorList>
    </citation>
    <scope>NUCLEOTIDE SEQUENCE [LARGE SCALE GENOMIC DNA]</scope>
    <source>
        <strain evidence="1 2">DSM 100995</strain>
    </source>
</reference>
<organism evidence="1 2">
    <name type="scientific">Mucilaginibacter phyllosphaerae</name>
    <dbReference type="NCBI Taxonomy" id="1812349"/>
    <lineage>
        <taxon>Bacteria</taxon>
        <taxon>Pseudomonadati</taxon>
        <taxon>Bacteroidota</taxon>
        <taxon>Sphingobacteriia</taxon>
        <taxon>Sphingobacteriales</taxon>
        <taxon>Sphingobacteriaceae</taxon>
        <taxon>Mucilaginibacter</taxon>
    </lineage>
</organism>
<proteinExistence type="predicted"/>
<evidence type="ECO:0000313" key="2">
    <source>
        <dbReference type="Proteomes" id="UP000583101"/>
    </source>
</evidence>
<dbReference type="RefSeq" id="WP_158285222.1">
    <property type="nucleotide sequence ID" value="NZ_BMCZ01000004.1"/>
</dbReference>
<gene>
    <name evidence="1" type="ORF">GGR35_001445</name>
</gene>
<accession>A0ABR6I760</accession>
<sequence length="48" mass="5715">MFKRVQVNFTIIKWLAYGDMLTYAPGYSSQEFKPVQLINNFHPDKYTL</sequence>
<dbReference type="EMBL" id="JACIEG010000002">
    <property type="protein sequence ID" value="MBB3968853.1"/>
    <property type="molecule type" value="Genomic_DNA"/>
</dbReference>
<evidence type="ECO:0000313" key="1">
    <source>
        <dbReference type="EMBL" id="MBB3968853.1"/>
    </source>
</evidence>
<name>A0ABR6I760_9SPHI</name>
<keyword evidence="2" id="KW-1185">Reference proteome</keyword>
<comment type="caution">
    <text evidence="1">The sequence shown here is derived from an EMBL/GenBank/DDBJ whole genome shotgun (WGS) entry which is preliminary data.</text>
</comment>